<proteinExistence type="predicted"/>
<protein>
    <submittedName>
        <fullName evidence="2">Uncharacterized protein</fullName>
    </submittedName>
</protein>
<dbReference type="EMBL" id="JARKHS020008875">
    <property type="protein sequence ID" value="KAK8780418.1"/>
    <property type="molecule type" value="Genomic_DNA"/>
</dbReference>
<gene>
    <name evidence="2" type="ORF">V5799_018243</name>
</gene>
<feature type="region of interest" description="Disordered" evidence="1">
    <location>
        <begin position="59"/>
        <end position="133"/>
    </location>
</feature>
<name>A0AAQ4F117_AMBAM</name>
<dbReference type="AlphaFoldDB" id="A0AAQ4F117"/>
<accession>A0AAQ4F117</accession>
<feature type="compositionally biased region" description="Polar residues" evidence="1">
    <location>
        <begin position="66"/>
        <end position="80"/>
    </location>
</feature>
<keyword evidence="3" id="KW-1185">Reference proteome</keyword>
<feature type="compositionally biased region" description="Basic residues" evidence="1">
    <location>
        <begin position="109"/>
        <end position="120"/>
    </location>
</feature>
<feature type="compositionally biased region" description="Polar residues" evidence="1">
    <location>
        <begin position="123"/>
        <end position="133"/>
    </location>
</feature>
<organism evidence="2 3">
    <name type="scientific">Amblyomma americanum</name>
    <name type="common">Lone star tick</name>
    <dbReference type="NCBI Taxonomy" id="6943"/>
    <lineage>
        <taxon>Eukaryota</taxon>
        <taxon>Metazoa</taxon>
        <taxon>Ecdysozoa</taxon>
        <taxon>Arthropoda</taxon>
        <taxon>Chelicerata</taxon>
        <taxon>Arachnida</taxon>
        <taxon>Acari</taxon>
        <taxon>Parasitiformes</taxon>
        <taxon>Ixodida</taxon>
        <taxon>Ixodoidea</taxon>
        <taxon>Ixodidae</taxon>
        <taxon>Amblyomminae</taxon>
        <taxon>Amblyomma</taxon>
    </lineage>
</organism>
<comment type="caution">
    <text evidence="2">The sequence shown here is derived from an EMBL/GenBank/DDBJ whole genome shotgun (WGS) entry which is preliminary data.</text>
</comment>
<evidence type="ECO:0000256" key="1">
    <source>
        <dbReference type="SAM" id="MobiDB-lite"/>
    </source>
</evidence>
<evidence type="ECO:0000313" key="2">
    <source>
        <dbReference type="EMBL" id="KAK8780418.1"/>
    </source>
</evidence>
<feature type="compositionally biased region" description="Low complexity" evidence="1">
    <location>
        <begin position="81"/>
        <end position="108"/>
    </location>
</feature>
<evidence type="ECO:0000313" key="3">
    <source>
        <dbReference type="Proteomes" id="UP001321473"/>
    </source>
</evidence>
<reference evidence="2 3" key="1">
    <citation type="journal article" date="2023" name="Arcadia Sci">
        <title>De novo assembly of a long-read Amblyomma americanum tick genome.</title>
        <authorList>
            <person name="Chou S."/>
            <person name="Poskanzer K.E."/>
            <person name="Rollins M."/>
            <person name="Thuy-Boun P.S."/>
        </authorList>
    </citation>
    <scope>NUCLEOTIDE SEQUENCE [LARGE SCALE GENOMIC DNA]</scope>
    <source>
        <strain evidence="2">F_SG_1</strain>
        <tissue evidence="2">Salivary glands</tissue>
    </source>
</reference>
<sequence>MGSSRPLVESSVALQTTLCRHLECCPVFISSMTWQTSLTSCETSCRLLPKASLTTPMERMIYPAPGSSSDTSKNLGTSCWSRPGLYSQSSSSPGGPAGRQPSAVASVSSKKKRKNSRTKARSMSTSLLPKSFA</sequence>
<dbReference type="Proteomes" id="UP001321473">
    <property type="component" value="Unassembled WGS sequence"/>
</dbReference>